<comment type="caution">
    <text evidence="2">The sequence shown here is derived from an EMBL/GenBank/DDBJ whole genome shotgun (WGS) entry which is preliminary data.</text>
</comment>
<evidence type="ECO:0000256" key="1">
    <source>
        <dbReference type="SAM" id="MobiDB-lite"/>
    </source>
</evidence>
<feature type="region of interest" description="Disordered" evidence="1">
    <location>
        <begin position="92"/>
        <end position="154"/>
    </location>
</feature>
<evidence type="ECO:0000313" key="2">
    <source>
        <dbReference type="EMBL" id="KAK3795039.1"/>
    </source>
</evidence>
<protein>
    <submittedName>
        <fullName evidence="2">Uncharacterized protein</fullName>
    </submittedName>
</protein>
<accession>A0AAE1AW31</accession>
<evidence type="ECO:0000313" key="3">
    <source>
        <dbReference type="Proteomes" id="UP001283361"/>
    </source>
</evidence>
<feature type="compositionally biased region" description="Polar residues" evidence="1">
    <location>
        <begin position="138"/>
        <end position="154"/>
    </location>
</feature>
<dbReference type="Proteomes" id="UP001283361">
    <property type="component" value="Unassembled WGS sequence"/>
</dbReference>
<name>A0AAE1AW31_9GAST</name>
<organism evidence="2 3">
    <name type="scientific">Elysia crispata</name>
    <name type="common">lettuce slug</name>
    <dbReference type="NCBI Taxonomy" id="231223"/>
    <lineage>
        <taxon>Eukaryota</taxon>
        <taxon>Metazoa</taxon>
        <taxon>Spiralia</taxon>
        <taxon>Lophotrochozoa</taxon>
        <taxon>Mollusca</taxon>
        <taxon>Gastropoda</taxon>
        <taxon>Heterobranchia</taxon>
        <taxon>Euthyneura</taxon>
        <taxon>Panpulmonata</taxon>
        <taxon>Sacoglossa</taxon>
        <taxon>Placobranchoidea</taxon>
        <taxon>Plakobranchidae</taxon>
        <taxon>Elysia</taxon>
    </lineage>
</organism>
<dbReference type="EMBL" id="JAWDGP010001084">
    <property type="protein sequence ID" value="KAK3795039.1"/>
    <property type="molecule type" value="Genomic_DNA"/>
</dbReference>
<keyword evidence="3" id="KW-1185">Reference proteome</keyword>
<dbReference type="AlphaFoldDB" id="A0AAE1AW31"/>
<gene>
    <name evidence="2" type="ORF">RRG08_019804</name>
</gene>
<reference evidence="2" key="1">
    <citation type="journal article" date="2023" name="G3 (Bethesda)">
        <title>A reference genome for the long-term kleptoplast-retaining sea slug Elysia crispata morphotype clarki.</title>
        <authorList>
            <person name="Eastman K.E."/>
            <person name="Pendleton A.L."/>
            <person name="Shaikh M.A."/>
            <person name="Suttiyut T."/>
            <person name="Ogas R."/>
            <person name="Tomko P."/>
            <person name="Gavelis G."/>
            <person name="Widhalm J.R."/>
            <person name="Wisecaver J.H."/>
        </authorList>
    </citation>
    <scope>NUCLEOTIDE SEQUENCE</scope>
    <source>
        <strain evidence="2">ECLA1</strain>
    </source>
</reference>
<proteinExistence type="predicted"/>
<feature type="compositionally biased region" description="Basic residues" evidence="1">
    <location>
        <begin position="94"/>
        <end position="110"/>
    </location>
</feature>
<sequence length="154" mass="16985">MPDGGRITCRPRYAMITLCGIRASPRLTIPRNKDRPRAVQPPSTINIMALGVLVELSGVPCPDLTVKVISLGSVCIGQPGVPRVEIFWEDKSERQKRKRGRDKRNTWKKKGASDGEQGRKGTVASEQEQRMVCGPGINPTTIPLDSPTLQRLSR</sequence>